<keyword evidence="3" id="KW-1185">Reference proteome</keyword>
<comment type="caution">
    <text evidence="2">The sequence shown here is derived from an EMBL/GenBank/DDBJ whole genome shotgun (WGS) entry which is preliminary data.</text>
</comment>
<evidence type="ECO:0000313" key="2">
    <source>
        <dbReference type="EMBL" id="CAB3408614.1"/>
    </source>
</evidence>
<feature type="domain" description="Mos1 transposase HTH" evidence="1">
    <location>
        <begin position="9"/>
        <end position="57"/>
    </location>
</feature>
<sequence>MTEFVPDERHLHESLIFLFNLKKTSKEAHEMLEKAYRDQSMPEQVCAELFERFENGKFERGENREKIENTELLALLGDDSTLSVGRLAEMMNVTTEEVSVLICKIGRIQKEGVWVPEKLPKQMMANRKTICESLFTRQKKKSFLHRIKSFSVKNRDSIQNQQCCFKQCVKCERHKLKPFLPLRIVI</sequence>
<dbReference type="InterPro" id="IPR052709">
    <property type="entry name" value="Transposase-MT_Hybrid"/>
</dbReference>
<accession>A0A8S1F6X7</accession>
<dbReference type="Gene3D" id="1.10.10.1450">
    <property type="match status" value="1"/>
</dbReference>
<dbReference type="AlphaFoldDB" id="A0A8S1F6X7"/>
<evidence type="ECO:0000259" key="1">
    <source>
        <dbReference type="Pfam" id="PF17906"/>
    </source>
</evidence>
<dbReference type="Proteomes" id="UP000494206">
    <property type="component" value="Unassembled WGS sequence"/>
</dbReference>
<dbReference type="EMBL" id="CADEPM010000007">
    <property type="protein sequence ID" value="CAB3408614.1"/>
    <property type="molecule type" value="Genomic_DNA"/>
</dbReference>
<reference evidence="2 3" key="1">
    <citation type="submission" date="2020-04" db="EMBL/GenBank/DDBJ databases">
        <authorList>
            <person name="Laetsch R D."/>
            <person name="Stevens L."/>
            <person name="Kumar S."/>
            <person name="Blaxter L. M."/>
        </authorList>
    </citation>
    <scope>NUCLEOTIDE SEQUENCE [LARGE SCALE GENOMIC DNA]</scope>
</reference>
<evidence type="ECO:0000313" key="3">
    <source>
        <dbReference type="Proteomes" id="UP000494206"/>
    </source>
</evidence>
<gene>
    <name evidence="2" type="ORF">CBOVIS_LOCUS10373</name>
</gene>
<organism evidence="2 3">
    <name type="scientific">Caenorhabditis bovis</name>
    <dbReference type="NCBI Taxonomy" id="2654633"/>
    <lineage>
        <taxon>Eukaryota</taxon>
        <taxon>Metazoa</taxon>
        <taxon>Ecdysozoa</taxon>
        <taxon>Nematoda</taxon>
        <taxon>Chromadorea</taxon>
        <taxon>Rhabditida</taxon>
        <taxon>Rhabditina</taxon>
        <taxon>Rhabditomorpha</taxon>
        <taxon>Rhabditoidea</taxon>
        <taxon>Rhabditidae</taxon>
        <taxon>Peloderinae</taxon>
        <taxon>Caenorhabditis</taxon>
    </lineage>
</organism>
<name>A0A8S1F6X7_9PELO</name>
<dbReference type="InterPro" id="IPR041426">
    <property type="entry name" value="Mos1_HTH"/>
</dbReference>
<dbReference type="PANTHER" id="PTHR46060">
    <property type="entry name" value="MARINER MOS1 TRANSPOSASE-LIKE PROTEIN"/>
    <property type="match status" value="1"/>
</dbReference>
<proteinExistence type="predicted"/>
<dbReference type="Pfam" id="PF17906">
    <property type="entry name" value="HTH_48"/>
    <property type="match status" value="1"/>
</dbReference>
<protein>
    <recommendedName>
        <fullName evidence="1">Mos1 transposase HTH domain-containing protein</fullName>
    </recommendedName>
</protein>
<dbReference type="PANTHER" id="PTHR46060:SF1">
    <property type="entry name" value="MARINER MOS1 TRANSPOSASE-LIKE PROTEIN"/>
    <property type="match status" value="1"/>
</dbReference>
<dbReference type="OrthoDB" id="616263at2759"/>